<evidence type="ECO:0000313" key="3">
    <source>
        <dbReference type="Proteomes" id="UP000224634"/>
    </source>
</evidence>
<keyword evidence="1" id="KW-0732">Signal</keyword>
<organism evidence="2 3">
    <name type="scientific">Polytolypa hystricis (strain UAMH7299)</name>
    <dbReference type="NCBI Taxonomy" id="1447883"/>
    <lineage>
        <taxon>Eukaryota</taxon>
        <taxon>Fungi</taxon>
        <taxon>Dikarya</taxon>
        <taxon>Ascomycota</taxon>
        <taxon>Pezizomycotina</taxon>
        <taxon>Eurotiomycetes</taxon>
        <taxon>Eurotiomycetidae</taxon>
        <taxon>Onygenales</taxon>
        <taxon>Onygenales incertae sedis</taxon>
        <taxon>Polytolypa</taxon>
    </lineage>
</organism>
<proteinExistence type="predicted"/>
<dbReference type="STRING" id="1447883.A0A2B7XG52"/>
<dbReference type="InterPro" id="IPR029058">
    <property type="entry name" value="AB_hydrolase_fold"/>
</dbReference>
<accession>A0A2B7XG52</accession>
<dbReference type="Gene3D" id="3.40.50.1820">
    <property type="entry name" value="alpha/beta hydrolase"/>
    <property type="match status" value="1"/>
</dbReference>
<dbReference type="Proteomes" id="UP000224634">
    <property type="component" value="Unassembled WGS sequence"/>
</dbReference>
<dbReference type="AlphaFoldDB" id="A0A2B7XG52"/>
<dbReference type="EMBL" id="PDNA01000165">
    <property type="protein sequence ID" value="PGH07751.1"/>
    <property type="molecule type" value="Genomic_DNA"/>
</dbReference>
<evidence type="ECO:0000313" key="2">
    <source>
        <dbReference type="EMBL" id="PGH07751.1"/>
    </source>
</evidence>
<reference evidence="2 3" key="1">
    <citation type="submission" date="2017-10" db="EMBL/GenBank/DDBJ databases">
        <title>Comparative genomics in systemic dimorphic fungi from Ajellomycetaceae.</title>
        <authorList>
            <person name="Munoz J.F."/>
            <person name="Mcewen J.G."/>
            <person name="Clay O.K."/>
            <person name="Cuomo C.A."/>
        </authorList>
    </citation>
    <scope>NUCLEOTIDE SEQUENCE [LARGE SCALE GENOMIC DNA]</scope>
    <source>
        <strain evidence="2 3">UAMH7299</strain>
    </source>
</reference>
<sequence length="234" mass="26102">MAETHNRKFPYNVTSAMRTTRPNGNVPLSIRTPSPWNSRILVVVLRGASARMDHYHERGILWWDVYNVDPEKVFVTGGSSGAMISNVLAATYPELIKAVWLYSGGPAGYFASASGGVAEWNSQCSQGQVVRTPQECATIVQNMYPGYNGARRPKMQIWHGSADTTLFPQNYEETIKQWTAVFNVSQTPTSVRQNYLEQMYTTSDYGLDVQGIYAEGTGHSVLPHLQDLEAWFGL</sequence>
<keyword evidence="3" id="KW-1185">Reference proteome</keyword>
<dbReference type="InterPro" id="IPR050955">
    <property type="entry name" value="Plant_Biomass_Hydrol_Est"/>
</dbReference>
<name>A0A2B7XG52_POLH7</name>
<evidence type="ECO:0000256" key="1">
    <source>
        <dbReference type="ARBA" id="ARBA00022729"/>
    </source>
</evidence>
<dbReference type="PANTHER" id="PTHR43037">
    <property type="entry name" value="UNNAMED PRODUCT-RELATED"/>
    <property type="match status" value="1"/>
</dbReference>
<dbReference type="PANTHER" id="PTHR43037:SF3">
    <property type="entry name" value="FERULOYL ESTERASE B"/>
    <property type="match status" value="1"/>
</dbReference>
<comment type="caution">
    <text evidence="2">The sequence shown here is derived from an EMBL/GenBank/DDBJ whole genome shotgun (WGS) entry which is preliminary data.</text>
</comment>
<dbReference type="OrthoDB" id="2425929at2759"/>
<protein>
    <submittedName>
        <fullName evidence="2">Uncharacterized protein</fullName>
    </submittedName>
</protein>
<gene>
    <name evidence="2" type="ORF">AJ80_07956</name>
</gene>
<dbReference type="SUPFAM" id="SSF53474">
    <property type="entry name" value="alpha/beta-Hydrolases"/>
    <property type="match status" value="1"/>
</dbReference>